<evidence type="ECO:0000313" key="3">
    <source>
        <dbReference type="Proteomes" id="UP000199524"/>
    </source>
</evidence>
<name>A0A1H1SJZ7_9PSED</name>
<dbReference type="EMBL" id="LT629777">
    <property type="protein sequence ID" value="SDS48148.1"/>
    <property type="molecule type" value="Genomic_DNA"/>
</dbReference>
<evidence type="ECO:0000256" key="1">
    <source>
        <dbReference type="SAM" id="Coils"/>
    </source>
</evidence>
<protein>
    <submittedName>
        <fullName evidence="2">TIGR02444 family protein</fullName>
    </submittedName>
</protein>
<keyword evidence="1" id="KW-0175">Coiled coil</keyword>
<dbReference type="Proteomes" id="UP000199524">
    <property type="component" value="Chromosome I"/>
</dbReference>
<accession>A0A1H1SJZ7</accession>
<reference evidence="3" key="1">
    <citation type="submission" date="2016-10" db="EMBL/GenBank/DDBJ databases">
        <authorList>
            <person name="Varghese N."/>
            <person name="Submissions S."/>
        </authorList>
    </citation>
    <scope>NUCLEOTIDE SEQUENCE [LARGE SCALE GENOMIC DNA]</scope>
    <source>
        <strain evidence="3">ATCC 23835</strain>
    </source>
</reference>
<dbReference type="NCBIfam" id="TIGR02444">
    <property type="entry name" value="TIGR02444 family protein"/>
    <property type="match status" value="1"/>
</dbReference>
<feature type="coiled-coil region" evidence="1">
    <location>
        <begin position="81"/>
        <end position="108"/>
    </location>
</feature>
<dbReference type="InterPro" id="IPR012659">
    <property type="entry name" value="CHP02444"/>
</dbReference>
<gene>
    <name evidence="2" type="ORF">SAMN05216598_1726</name>
</gene>
<dbReference type="RefSeq" id="WP_090204016.1">
    <property type="nucleotide sequence ID" value="NZ_CP162519.1"/>
</dbReference>
<dbReference type="Pfam" id="PF09523">
    <property type="entry name" value="DUF2390"/>
    <property type="match status" value="1"/>
</dbReference>
<proteinExistence type="predicted"/>
<dbReference type="AlphaFoldDB" id="A0A1H1SJZ7"/>
<evidence type="ECO:0000313" key="2">
    <source>
        <dbReference type="EMBL" id="SDS48148.1"/>
    </source>
</evidence>
<organism evidence="2 3">
    <name type="scientific">Pseudomonas asplenii</name>
    <dbReference type="NCBI Taxonomy" id="53407"/>
    <lineage>
        <taxon>Bacteria</taxon>
        <taxon>Pseudomonadati</taxon>
        <taxon>Pseudomonadota</taxon>
        <taxon>Gammaproteobacteria</taxon>
        <taxon>Pseudomonadales</taxon>
        <taxon>Pseudomonadaceae</taxon>
        <taxon>Pseudomonas</taxon>
    </lineage>
</organism>
<dbReference type="GeneID" id="300206727"/>
<keyword evidence="3" id="KW-1185">Reference proteome</keyword>
<sequence length="154" mass="17325">MHADLWTFSLDIYANPDVEAACLALQGHGANVCLLLGAAWLGARGVRYEPERLANLQRVAHPWHEQVVQPLRRLREQWRTMALQDSELKGLRDRVKALELEAEQQLLLRLEGVSRDWPQGVADDLAVWLEGAASEAAHLSHDALHKLRVMVSQA</sequence>